<accession>A0A0G1T3C9</accession>
<dbReference type="EC" id="2.4.1.21" evidence="7"/>
<comment type="function">
    <text evidence="2 7">Synthesizes alpha-1,4-glucan chains using ADP-glucose.</text>
</comment>
<dbReference type="EMBL" id="LCOK01000028">
    <property type="protein sequence ID" value="KKU76237.1"/>
    <property type="molecule type" value="Genomic_DNA"/>
</dbReference>
<evidence type="ECO:0000256" key="1">
    <source>
        <dbReference type="ARBA" id="ARBA00001478"/>
    </source>
</evidence>
<keyword evidence="4 7" id="KW-0328">Glycosyltransferase</keyword>
<evidence type="ECO:0000256" key="4">
    <source>
        <dbReference type="ARBA" id="ARBA00022676"/>
    </source>
</evidence>
<dbReference type="PANTHER" id="PTHR45825:SF11">
    <property type="entry name" value="ALPHA AMYLASE DOMAIN-CONTAINING PROTEIN"/>
    <property type="match status" value="1"/>
</dbReference>
<feature type="domain" description="Starch synthase catalytic" evidence="9">
    <location>
        <begin position="11"/>
        <end position="260"/>
    </location>
</feature>
<comment type="caution">
    <text evidence="10">The sequence shown here is derived from an EMBL/GenBank/DDBJ whole genome shotgun (WGS) entry which is preliminary data.</text>
</comment>
<dbReference type="InterPro" id="IPR013534">
    <property type="entry name" value="Starch_synth_cat_dom"/>
</dbReference>
<dbReference type="SUPFAM" id="SSF53756">
    <property type="entry name" value="UDP-Glycosyltransferase/glycogen phosphorylase"/>
    <property type="match status" value="1"/>
</dbReference>
<evidence type="ECO:0000256" key="2">
    <source>
        <dbReference type="ARBA" id="ARBA00002764"/>
    </source>
</evidence>
<dbReference type="GO" id="GO:0009011">
    <property type="term" value="F:alpha-1,4-glucan glucosyltransferase (ADP-glucose donor) activity"/>
    <property type="evidence" value="ECO:0007669"/>
    <property type="project" value="UniProtKB-UniRule"/>
</dbReference>
<protein>
    <recommendedName>
        <fullName evidence="7">Glycogen synthase</fullName>
        <ecNumber evidence="7">2.4.1.21</ecNumber>
    </recommendedName>
    <alternativeName>
        <fullName evidence="7">Starch [bacterial glycogen] synthase</fullName>
    </alternativeName>
</protein>
<feature type="domain" description="Glycosyl transferase family 1" evidence="8">
    <location>
        <begin position="308"/>
        <end position="469"/>
    </location>
</feature>
<name>A0A0G1T3C9_9BACT</name>
<keyword evidence="6 7" id="KW-0320">Glycogen biosynthesis</keyword>
<evidence type="ECO:0000259" key="8">
    <source>
        <dbReference type="Pfam" id="PF00534"/>
    </source>
</evidence>
<dbReference type="CDD" id="cd03791">
    <property type="entry name" value="GT5_Glycogen_synthase_DULL1-like"/>
    <property type="match status" value="1"/>
</dbReference>
<dbReference type="NCBIfam" id="TIGR02095">
    <property type="entry name" value="glgA"/>
    <property type="match status" value="1"/>
</dbReference>
<feature type="binding site" evidence="7">
    <location>
        <position position="24"/>
    </location>
    <ligand>
        <name>ADP-alpha-D-glucose</name>
        <dbReference type="ChEBI" id="CHEBI:57498"/>
    </ligand>
</feature>
<comment type="catalytic activity">
    <reaction evidence="1 7">
        <text>[(1-&gt;4)-alpha-D-glucosyl](n) + ADP-alpha-D-glucose = [(1-&gt;4)-alpha-D-glucosyl](n+1) + ADP + H(+)</text>
        <dbReference type="Rhea" id="RHEA:18189"/>
        <dbReference type="Rhea" id="RHEA-COMP:9584"/>
        <dbReference type="Rhea" id="RHEA-COMP:9587"/>
        <dbReference type="ChEBI" id="CHEBI:15378"/>
        <dbReference type="ChEBI" id="CHEBI:15444"/>
        <dbReference type="ChEBI" id="CHEBI:57498"/>
        <dbReference type="ChEBI" id="CHEBI:456216"/>
        <dbReference type="EC" id="2.4.1.21"/>
    </reaction>
</comment>
<dbReference type="Proteomes" id="UP000034682">
    <property type="component" value="Unassembled WGS sequence"/>
</dbReference>
<dbReference type="InterPro" id="IPR001296">
    <property type="entry name" value="Glyco_trans_1"/>
</dbReference>
<evidence type="ECO:0000259" key="9">
    <source>
        <dbReference type="Pfam" id="PF08323"/>
    </source>
</evidence>
<dbReference type="PANTHER" id="PTHR45825">
    <property type="entry name" value="GRANULE-BOUND STARCH SYNTHASE 1, CHLOROPLASTIC/AMYLOPLASTIC"/>
    <property type="match status" value="1"/>
</dbReference>
<dbReference type="AlphaFoldDB" id="A0A0G1T3C9"/>
<evidence type="ECO:0000256" key="3">
    <source>
        <dbReference type="ARBA" id="ARBA00010281"/>
    </source>
</evidence>
<evidence type="ECO:0000313" key="10">
    <source>
        <dbReference type="EMBL" id="KKU76237.1"/>
    </source>
</evidence>
<reference evidence="10 11" key="1">
    <citation type="journal article" date="2015" name="Nature">
        <title>rRNA introns, odd ribosomes, and small enigmatic genomes across a large radiation of phyla.</title>
        <authorList>
            <person name="Brown C.T."/>
            <person name="Hug L.A."/>
            <person name="Thomas B.C."/>
            <person name="Sharon I."/>
            <person name="Castelle C.J."/>
            <person name="Singh A."/>
            <person name="Wilkins M.J."/>
            <person name="Williams K.H."/>
            <person name="Banfield J.F."/>
        </authorList>
    </citation>
    <scope>NUCLEOTIDE SEQUENCE [LARGE SCALE GENOMIC DNA]</scope>
</reference>
<gene>
    <name evidence="7" type="primary">glgA</name>
    <name evidence="10" type="ORF">UY02_C0028G0006</name>
</gene>
<comment type="pathway">
    <text evidence="7">Glycan biosynthesis; glycogen biosynthesis.</text>
</comment>
<dbReference type="InterPro" id="IPR011835">
    <property type="entry name" value="GS/SS"/>
</dbReference>
<dbReference type="GO" id="GO:0005978">
    <property type="term" value="P:glycogen biosynthetic process"/>
    <property type="evidence" value="ECO:0007669"/>
    <property type="project" value="UniProtKB-UniRule"/>
</dbReference>
<evidence type="ECO:0000256" key="6">
    <source>
        <dbReference type="ARBA" id="ARBA00023056"/>
    </source>
</evidence>
<dbReference type="Pfam" id="PF00534">
    <property type="entry name" value="Glycos_transf_1"/>
    <property type="match status" value="1"/>
</dbReference>
<dbReference type="UniPathway" id="UPA00164"/>
<dbReference type="HAMAP" id="MF_00484">
    <property type="entry name" value="Glycogen_synth"/>
    <property type="match status" value="1"/>
</dbReference>
<evidence type="ECO:0000256" key="7">
    <source>
        <dbReference type="HAMAP-Rule" id="MF_00484"/>
    </source>
</evidence>
<dbReference type="Gene3D" id="3.40.50.2000">
    <property type="entry name" value="Glycogen Phosphorylase B"/>
    <property type="match status" value="2"/>
</dbReference>
<dbReference type="GO" id="GO:0004373">
    <property type="term" value="F:alpha-1,4-glucan glucosyltransferase (UDP-glucose donor) activity"/>
    <property type="evidence" value="ECO:0007669"/>
    <property type="project" value="InterPro"/>
</dbReference>
<dbReference type="PATRIC" id="fig|1618655.3.peg.521"/>
<evidence type="ECO:0000256" key="5">
    <source>
        <dbReference type="ARBA" id="ARBA00022679"/>
    </source>
</evidence>
<sequence>MSLFKPKPKLKILFVATEAAPFAKAGGLGEVMFSLPRALVKLGYDARVMVPRYAGIDLNQYNLKMELEGLMIPTDAEGESEPRYLTCNVRKYEAGGMPRSPVTTYFLENMEYYEQRANVYGYADDAARWALLCRGVLEFLRSYRNWKPDVIVAADWQTGFLPNYLKTIYKNDPLLASIATVFTIHNLYYQGMFDHRFVSEMDFDDGQSPVGSLFNPRLLKLNGMRRGIMFADVITTVSPGYAKEITTPEYGELLDGLLRERRSRLYGVINAIDYKIFNPELSPNLAKHYSAGNFANRILNKTHLQGRFGLPKDEKVFILAVVARLIEQKGFDLLLPVADQLLNAMNMQLVVLGNGDAKYMSYFQDLEKRFPGRVAANLVFDKELPHLIYAGADAVLVPSKFEPSGLTQMEAMRYGCIPIVRKTGGLADTVEDYDPGKNTGTGFVFENFDSMSLVVAITRAYENYRSSEIWSGLQRRAMDKDFSWKKSADEYAKVFAIAKSIVENSEGKNVLG</sequence>
<evidence type="ECO:0000313" key="11">
    <source>
        <dbReference type="Proteomes" id="UP000034682"/>
    </source>
</evidence>
<keyword evidence="5 7" id="KW-0808">Transferase</keyword>
<dbReference type="Pfam" id="PF08323">
    <property type="entry name" value="Glyco_transf_5"/>
    <property type="match status" value="1"/>
</dbReference>
<comment type="similarity">
    <text evidence="3 7">Belongs to the glycosyltransferase 1 family. Bacterial/plant glycogen synthase subfamily.</text>
</comment>
<proteinExistence type="inferred from homology"/>
<organism evidence="10 11">
    <name type="scientific">Candidatus Giovannonibacteria bacterium GW2011_GWB1_47_6b</name>
    <dbReference type="NCBI Taxonomy" id="1618655"/>
    <lineage>
        <taxon>Bacteria</taxon>
        <taxon>Candidatus Giovannoniibacteriota</taxon>
    </lineage>
</organism>